<dbReference type="AlphaFoldDB" id="A0A9W9JIY4"/>
<dbReference type="GO" id="GO:0005628">
    <property type="term" value="C:prospore membrane"/>
    <property type="evidence" value="ECO:0007669"/>
    <property type="project" value="TreeGrafter"/>
</dbReference>
<dbReference type="OrthoDB" id="5579281at2759"/>
<sequence length="1140" mass="129519">MSAPDQAHGSAQEAIRAAEPEQYQGLPSGSYTDLKLRHASAHHLHMTNRRFFIGPIPEGWIHGHRKSWYKSRLRFKNYTSQTLSFSADPIASHYSQYDENRNQDQAVVSPPTLEEVALTFTHTNEDPGTEQDDTEAEQTEAEQDSSEEPTGELRTLTHPEETQETEATGTEATGTEATGTEATGTEATGTEATGTEATGTEATETEEANQTEEEPSDEDSDATPRASSRRQERIYDSTIASSSFVTAREFESNSADTDITSSTMRATGLQPPSHRPQSQGSQGVSFASQNGQSPLISTNSAVASEADSATPLFKSKLKSKASKISSTTHFSLDQQEPQNEDETHQEGFGPGRHMPQRLTKKMAKYNAKYNLDDNVKDKQQRLRSRIAKTGGTIAANRPRRRKVQDGEIVKAERMLVCVEETLKENLPSDYSENDSLRMESRSVDKWREFLVVCRKSSAEHAPFALQMYRTRVIPDAQSPNNKSRPYYEILLNHRNTNVNLYSALDKTLVVWHPRRHGTKIYIIRPKSTAHATEWYTFIRQVLGWRRSTKLPIHVPDLGVSLVFKHPFEQLEARLGVTDDDNRHTTVLPRSTDEKYATATIIRKCMEMLEGRPEWAEVLRAWSKTEKMGLAWKRYDRLEWLFGPNEENMYGTMAMESSHELELRPRHHYSTAIMQAGKKEEEPSPVEGFLIRLTSQKGVHQRKNKMFFKRLYFFTQDHYLLFCRPAKAYPPTPPKLAPMGGDESVPSYREIIDEMPNSWEINPYPIKDGDITWLSSGNAEFVQRHDEEAYAQLQRNVHNTNHADGYIDICRVKEVRLVQRGSSPADPNIAEGPAVDFQPEAADSRQDDGSTKQFDDDRIFEMVLDNGLVVRLQAYDAASRSEWVKRLDALVKYWTTRNADDAAELQAVRRRNLKLLDIDEEMESIVGQFAEKWEVKKAEASPHLHNICSLVGCRTIKMSGHLYRKPRRHATFTRCNVLLIAGQLLIFRSTLRKGNGAQIPHIHQEHEATIDLRDCYIYSGLVTEADLLYANQTFDSNNPGLHALPRVYLTSGAFTSRDEDTSITFVIWQPLSKSYFRAHEREATGEAKRSLRHVSTLGKHGRTIVFKARSRVEKDRWVLSISSEIDRLQEEKQEDIRIVSL</sequence>
<protein>
    <recommendedName>
        <fullName evidence="2">PH domain-containing protein</fullName>
    </recommendedName>
</protein>
<feature type="domain" description="PH" evidence="2">
    <location>
        <begin position="954"/>
        <end position="1125"/>
    </location>
</feature>
<name>A0A9W9JIY4_9EURO</name>
<evidence type="ECO:0000259" key="2">
    <source>
        <dbReference type="PROSITE" id="PS50003"/>
    </source>
</evidence>
<feature type="compositionally biased region" description="Polar residues" evidence="1">
    <location>
        <begin position="275"/>
        <end position="302"/>
    </location>
</feature>
<feature type="compositionally biased region" description="Low complexity" evidence="1">
    <location>
        <begin position="165"/>
        <end position="202"/>
    </location>
</feature>
<feature type="region of interest" description="Disordered" evidence="1">
    <location>
        <begin position="122"/>
        <end position="304"/>
    </location>
</feature>
<evidence type="ECO:0000313" key="3">
    <source>
        <dbReference type="EMBL" id="KAJ5197803.1"/>
    </source>
</evidence>
<comment type="caution">
    <text evidence="3">The sequence shown here is derived from an EMBL/GenBank/DDBJ whole genome shotgun (WGS) entry which is preliminary data.</text>
</comment>
<dbReference type="PANTHER" id="PTHR28076">
    <property type="entry name" value="SPORULATION-SPECIFIC PROTEIN 71"/>
    <property type="match status" value="1"/>
</dbReference>
<dbReference type="InterPro" id="IPR029217">
    <property type="entry name" value="Spo7_2_N"/>
</dbReference>
<dbReference type="Pfam" id="PF15404">
    <property type="entry name" value="PH_4"/>
    <property type="match status" value="1"/>
</dbReference>
<feature type="region of interest" description="Disordered" evidence="1">
    <location>
        <begin position="1"/>
        <end position="28"/>
    </location>
</feature>
<dbReference type="EMBL" id="JAPQKR010000014">
    <property type="protein sequence ID" value="KAJ5197803.1"/>
    <property type="molecule type" value="Genomic_DNA"/>
</dbReference>
<dbReference type="Gene3D" id="2.30.29.30">
    <property type="entry name" value="Pleckstrin-homology domain (PH domain)/Phosphotyrosine-binding domain (PTB)"/>
    <property type="match status" value="1"/>
</dbReference>
<evidence type="ECO:0000313" key="4">
    <source>
        <dbReference type="Proteomes" id="UP001150904"/>
    </source>
</evidence>
<dbReference type="InterPro" id="IPR040345">
    <property type="entry name" value="Mug56/Spo71"/>
</dbReference>
<dbReference type="InterPro" id="IPR011993">
    <property type="entry name" value="PH-like_dom_sf"/>
</dbReference>
<feature type="compositionally biased region" description="Acidic residues" evidence="1">
    <location>
        <begin position="127"/>
        <end position="150"/>
    </location>
</feature>
<dbReference type="PANTHER" id="PTHR28076:SF1">
    <property type="entry name" value="PROSPORE MEMBRANE ADAPTER PROTEIN SPO71"/>
    <property type="match status" value="1"/>
</dbReference>
<dbReference type="SMART" id="SM01316">
    <property type="entry name" value="Spo7_2_N"/>
    <property type="match status" value="1"/>
</dbReference>
<feature type="compositionally biased region" description="Polar residues" evidence="1">
    <location>
        <begin position="252"/>
        <end position="265"/>
    </location>
</feature>
<feature type="compositionally biased region" description="Basic and acidic residues" evidence="1">
    <location>
        <begin position="841"/>
        <end position="851"/>
    </location>
</feature>
<dbReference type="Proteomes" id="UP001150904">
    <property type="component" value="Unassembled WGS sequence"/>
</dbReference>
<dbReference type="InterPro" id="IPR057379">
    <property type="entry name" value="PH_SPO71"/>
</dbReference>
<dbReference type="Pfam" id="PF23207">
    <property type="entry name" value="PH_SPO71"/>
    <property type="match status" value="1"/>
</dbReference>
<organism evidence="3 4">
    <name type="scientific">Penicillium cinerascens</name>
    <dbReference type="NCBI Taxonomy" id="70096"/>
    <lineage>
        <taxon>Eukaryota</taxon>
        <taxon>Fungi</taxon>
        <taxon>Dikarya</taxon>
        <taxon>Ascomycota</taxon>
        <taxon>Pezizomycotina</taxon>
        <taxon>Eurotiomycetes</taxon>
        <taxon>Eurotiomycetidae</taxon>
        <taxon>Eurotiales</taxon>
        <taxon>Aspergillaceae</taxon>
        <taxon>Penicillium</taxon>
    </lineage>
</organism>
<feature type="region of interest" description="Disordered" evidence="1">
    <location>
        <begin position="821"/>
        <end position="851"/>
    </location>
</feature>
<feature type="region of interest" description="Disordered" evidence="1">
    <location>
        <begin position="326"/>
        <end position="356"/>
    </location>
</feature>
<gene>
    <name evidence="3" type="ORF">N7498_006920</name>
</gene>
<feature type="compositionally biased region" description="Acidic residues" evidence="1">
    <location>
        <begin position="203"/>
        <end position="221"/>
    </location>
</feature>
<reference evidence="3" key="1">
    <citation type="submission" date="2022-12" db="EMBL/GenBank/DDBJ databases">
        <authorList>
            <person name="Petersen C."/>
        </authorList>
    </citation>
    <scope>NUCLEOTIDE SEQUENCE</scope>
    <source>
        <strain evidence="3">IBT 15544</strain>
    </source>
</reference>
<reference evidence="3" key="2">
    <citation type="journal article" date="2023" name="IMA Fungus">
        <title>Comparative genomic study of the Penicillium genus elucidates a diverse pangenome and 15 lateral gene transfer events.</title>
        <authorList>
            <person name="Petersen C."/>
            <person name="Sorensen T."/>
            <person name="Nielsen M.R."/>
            <person name="Sondergaard T.E."/>
            <person name="Sorensen J.L."/>
            <person name="Fitzpatrick D.A."/>
            <person name="Frisvad J.C."/>
            <person name="Nielsen K.L."/>
        </authorList>
    </citation>
    <scope>NUCLEOTIDE SEQUENCE</scope>
    <source>
        <strain evidence="3">IBT 15544</strain>
    </source>
</reference>
<dbReference type="GO" id="GO:1902657">
    <property type="term" value="P:protein localization to prospore membrane"/>
    <property type="evidence" value="ECO:0007669"/>
    <property type="project" value="InterPro"/>
</dbReference>
<dbReference type="InterPro" id="IPR039486">
    <property type="entry name" value="Mug56/Spo71_PH"/>
</dbReference>
<evidence type="ECO:0000256" key="1">
    <source>
        <dbReference type="SAM" id="MobiDB-lite"/>
    </source>
</evidence>
<dbReference type="PROSITE" id="PS50003">
    <property type="entry name" value="PH_DOMAIN"/>
    <property type="match status" value="2"/>
</dbReference>
<proteinExistence type="predicted"/>
<accession>A0A9W9JIY4</accession>
<dbReference type="Pfam" id="PF15407">
    <property type="entry name" value="Spo7_2_N"/>
    <property type="match status" value="1"/>
</dbReference>
<keyword evidence="4" id="KW-1185">Reference proteome</keyword>
<dbReference type="RefSeq" id="XP_058306231.1">
    <property type="nucleotide sequence ID" value="XM_058453982.1"/>
</dbReference>
<feature type="domain" description="PH" evidence="2">
    <location>
        <begin position="682"/>
        <end position="891"/>
    </location>
</feature>
<dbReference type="InterPro" id="IPR001849">
    <property type="entry name" value="PH_domain"/>
</dbReference>
<dbReference type="SMART" id="SM00233">
    <property type="entry name" value="PH"/>
    <property type="match status" value="3"/>
</dbReference>
<feature type="compositionally biased region" description="Polar residues" evidence="1">
    <location>
        <begin position="327"/>
        <end position="337"/>
    </location>
</feature>
<dbReference type="SUPFAM" id="SSF50729">
    <property type="entry name" value="PH domain-like"/>
    <property type="match status" value="1"/>
</dbReference>
<dbReference type="GeneID" id="83181283"/>